<feature type="modified residue" description="4-aspartylphosphate" evidence="4">
    <location>
        <position position="38"/>
    </location>
</feature>
<dbReference type="SMART" id="SM00448">
    <property type="entry name" value="REC"/>
    <property type="match status" value="1"/>
</dbReference>
<dbReference type="Gene3D" id="3.40.50.2300">
    <property type="match status" value="1"/>
</dbReference>
<evidence type="ECO:0000256" key="4">
    <source>
        <dbReference type="PROSITE-ProRule" id="PRU00169"/>
    </source>
</evidence>
<keyword evidence="1 4" id="KW-0597">Phosphoprotein</keyword>
<evidence type="ECO:0000313" key="6">
    <source>
        <dbReference type="EMBL" id="MVQ50741.1"/>
    </source>
</evidence>
<dbReference type="GO" id="GO:0006355">
    <property type="term" value="P:regulation of DNA-templated transcription"/>
    <property type="evidence" value="ECO:0007669"/>
    <property type="project" value="TreeGrafter"/>
</dbReference>
<dbReference type="EMBL" id="WSEK01000004">
    <property type="protein sequence ID" value="MVQ50741.1"/>
    <property type="molecule type" value="Genomic_DNA"/>
</dbReference>
<dbReference type="InterPro" id="IPR039420">
    <property type="entry name" value="WalR-like"/>
</dbReference>
<dbReference type="AlphaFoldDB" id="A0A6L6XTL2"/>
<evidence type="ECO:0000256" key="2">
    <source>
        <dbReference type="ARBA" id="ARBA00023012"/>
    </source>
</evidence>
<dbReference type="GO" id="GO:0032993">
    <property type="term" value="C:protein-DNA complex"/>
    <property type="evidence" value="ECO:0007669"/>
    <property type="project" value="TreeGrafter"/>
</dbReference>
<accession>A0A6L6XTL2</accession>
<dbReference type="InterPro" id="IPR011006">
    <property type="entry name" value="CheY-like_superfamily"/>
</dbReference>
<gene>
    <name evidence="6" type="ORF">GON03_16270</name>
</gene>
<protein>
    <submittedName>
        <fullName evidence="6">Response regulator</fullName>
    </submittedName>
</protein>
<dbReference type="GO" id="GO:0000156">
    <property type="term" value="F:phosphorelay response regulator activity"/>
    <property type="evidence" value="ECO:0007669"/>
    <property type="project" value="TreeGrafter"/>
</dbReference>
<dbReference type="CDD" id="cd17535">
    <property type="entry name" value="REC_NarL-like"/>
    <property type="match status" value="1"/>
</dbReference>
<evidence type="ECO:0000259" key="5">
    <source>
        <dbReference type="PROSITE" id="PS50110"/>
    </source>
</evidence>
<sequence>MAAVVAATDGFAVVGAVTTGEESLEAAAELRPDLVLMDVNLPGIDGIEATRRLVADRAGPVVLLLSTYDVDQVDLEGSGAAAYLAKAELGPDRLSTAWRDAGAGLRERG</sequence>
<keyword evidence="2" id="KW-0902">Two-component regulatory system</keyword>
<comment type="caution">
    <text evidence="6">The sequence shown here is derived from an EMBL/GenBank/DDBJ whole genome shotgun (WGS) entry which is preliminary data.</text>
</comment>
<reference evidence="6 7" key="1">
    <citation type="submission" date="2019-12" db="EMBL/GenBank/DDBJ databases">
        <authorList>
            <person name="Huq M.A."/>
        </authorList>
    </citation>
    <scope>NUCLEOTIDE SEQUENCE [LARGE SCALE GENOMIC DNA]</scope>
    <source>
        <strain evidence="6 7">MAH-18</strain>
    </source>
</reference>
<dbReference type="PANTHER" id="PTHR48111">
    <property type="entry name" value="REGULATOR OF RPOS"/>
    <property type="match status" value="1"/>
</dbReference>
<dbReference type="InterPro" id="IPR001789">
    <property type="entry name" value="Sig_transdc_resp-reg_receiver"/>
</dbReference>
<name>A0A6L6XTL2_9ACTN</name>
<dbReference type="InterPro" id="IPR058245">
    <property type="entry name" value="NreC/VraR/RcsB-like_REC"/>
</dbReference>
<dbReference type="PROSITE" id="PS50110">
    <property type="entry name" value="RESPONSE_REGULATORY"/>
    <property type="match status" value="1"/>
</dbReference>
<dbReference type="GO" id="GO:0000976">
    <property type="term" value="F:transcription cis-regulatory region binding"/>
    <property type="evidence" value="ECO:0007669"/>
    <property type="project" value="TreeGrafter"/>
</dbReference>
<evidence type="ECO:0000256" key="1">
    <source>
        <dbReference type="ARBA" id="ARBA00022553"/>
    </source>
</evidence>
<keyword evidence="7" id="KW-1185">Reference proteome</keyword>
<evidence type="ECO:0000256" key="3">
    <source>
        <dbReference type="ARBA" id="ARBA00023125"/>
    </source>
</evidence>
<dbReference type="Pfam" id="PF00072">
    <property type="entry name" value="Response_reg"/>
    <property type="match status" value="1"/>
</dbReference>
<dbReference type="GO" id="GO:0005829">
    <property type="term" value="C:cytosol"/>
    <property type="evidence" value="ECO:0007669"/>
    <property type="project" value="TreeGrafter"/>
</dbReference>
<organism evidence="6 7">
    <name type="scientific">Nocardioides agri</name>
    <dbReference type="NCBI Taxonomy" id="2682843"/>
    <lineage>
        <taxon>Bacteria</taxon>
        <taxon>Bacillati</taxon>
        <taxon>Actinomycetota</taxon>
        <taxon>Actinomycetes</taxon>
        <taxon>Propionibacteriales</taxon>
        <taxon>Nocardioidaceae</taxon>
        <taxon>Nocardioides</taxon>
    </lineage>
</organism>
<dbReference type="PANTHER" id="PTHR48111:SF40">
    <property type="entry name" value="PHOSPHATE REGULON TRANSCRIPTIONAL REGULATORY PROTEIN PHOB"/>
    <property type="match status" value="1"/>
</dbReference>
<dbReference type="SUPFAM" id="SSF52172">
    <property type="entry name" value="CheY-like"/>
    <property type="match status" value="1"/>
</dbReference>
<keyword evidence="3" id="KW-0238">DNA-binding</keyword>
<feature type="domain" description="Response regulatory" evidence="5">
    <location>
        <begin position="1"/>
        <end position="101"/>
    </location>
</feature>
<proteinExistence type="predicted"/>
<dbReference type="Proteomes" id="UP000473525">
    <property type="component" value="Unassembled WGS sequence"/>
</dbReference>
<evidence type="ECO:0000313" key="7">
    <source>
        <dbReference type="Proteomes" id="UP000473525"/>
    </source>
</evidence>